<accession>A0A813SS33</accession>
<keyword evidence="1" id="KW-0812">Transmembrane</keyword>
<comment type="caution">
    <text evidence="2">The sequence shown here is derived from an EMBL/GenBank/DDBJ whole genome shotgun (WGS) entry which is preliminary data.</text>
</comment>
<feature type="transmembrane region" description="Helical" evidence="1">
    <location>
        <begin position="298"/>
        <end position="324"/>
    </location>
</feature>
<keyword evidence="1" id="KW-1133">Transmembrane helix</keyword>
<dbReference type="EMBL" id="CAJOBD010006130">
    <property type="protein sequence ID" value="CAF4052059.1"/>
    <property type="molecule type" value="Genomic_DNA"/>
</dbReference>
<dbReference type="Proteomes" id="UP000663882">
    <property type="component" value="Unassembled WGS sequence"/>
</dbReference>
<evidence type="ECO:0000313" key="6">
    <source>
        <dbReference type="Proteomes" id="UP000663864"/>
    </source>
</evidence>
<dbReference type="Proteomes" id="UP000663836">
    <property type="component" value="Unassembled WGS sequence"/>
</dbReference>
<evidence type="ECO:0000313" key="5">
    <source>
        <dbReference type="EMBL" id="CAF4052059.1"/>
    </source>
</evidence>
<sequence length="339" mass="40628">MKLNYFLLINFFDIFLLIHTNEPFYYGIINHHTEWYFHCLQNFTKILNPPLNNQPLISYECPYPSLTMEILPLEIDFTLLCRLQSRLIWIIIDLYQYNTFLWLINRNNIDIKIELNNQIEINNSTIESKNYTNRFILIDAFYIPFESIDILLNKQIEINIQIKNLNQLNQCKFFIQDKYLWKTFIDNHCNSIQSKTLFVQYAKCDFYLKKSIPIDINLLENNTFETTTSNNLLDFNVILSVDTEQLTTQPYSIEPNISFISTTNSTPYYNYNLLIEENYRQILTLITRSTTNSTLLKLTFICLIIILILLIIFFIYMFYYHYYLRLKLSSSIRRSSSLI</sequence>
<evidence type="ECO:0000256" key="1">
    <source>
        <dbReference type="SAM" id="Phobius"/>
    </source>
</evidence>
<dbReference type="OrthoDB" id="10002199at2759"/>
<dbReference type="AlphaFoldDB" id="A0A813SS33"/>
<dbReference type="Proteomes" id="UP000663864">
    <property type="component" value="Unassembled WGS sequence"/>
</dbReference>
<dbReference type="Proteomes" id="UP000663823">
    <property type="component" value="Unassembled WGS sequence"/>
</dbReference>
<keyword evidence="1" id="KW-0472">Membrane</keyword>
<dbReference type="EMBL" id="CAJNOT010000051">
    <property type="protein sequence ID" value="CAF0803887.1"/>
    <property type="molecule type" value="Genomic_DNA"/>
</dbReference>
<evidence type="ECO:0000313" key="3">
    <source>
        <dbReference type="EMBL" id="CAF0841264.1"/>
    </source>
</evidence>
<protein>
    <submittedName>
        <fullName evidence="2">Uncharacterized protein</fullName>
    </submittedName>
</protein>
<name>A0A813SS33_9BILA</name>
<evidence type="ECO:0000313" key="2">
    <source>
        <dbReference type="EMBL" id="CAF0803887.1"/>
    </source>
</evidence>
<dbReference type="EMBL" id="CAJNOO010000174">
    <property type="protein sequence ID" value="CAF0841264.1"/>
    <property type="molecule type" value="Genomic_DNA"/>
</dbReference>
<dbReference type="EMBL" id="CAJOAX010006670">
    <property type="protein sequence ID" value="CAF3987977.1"/>
    <property type="molecule type" value="Genomic_DNA"/>
</dbReference>
<evidence type="ECO:0000313" key="4">
    <source>
        <dbReference type="EMBL" id="CAF3987977.1"/>
    </source>
</evidence>
<organism evidence="2 6">
    <name type="scientific">Rotaria sordida</name>
    <dbReference type="NCBI Taxonomy" id="392033"/>
    <lineage>
        <taxon>Eukaryota</taxon>
        <taxon>Metazoa</taxon>
        <taxon>Spiralia</taxon>
        <taxon>Gnathifera</taxon>
        <taxon>Rotifera</taxon>
        <taxon>Eurotatoria</taxon>
        <taxon>Bdelloidea</taxon>
        <taxon>Philodinida</taxon>
        <taxon>Philodinidae</taxon>
        <taxon>Rotaria</taxon>
    </lineage>
</organism>
<gene>
    <name evidence="5" type="ORF">JBS370_LOCUS29096</name>
    <name evidence="4" type="ORF">OTI717_LOCUS28315</name>
    <name evidence="3" type="ORF">RFH988_LOCUS5957</name>
    <name evidence="2" type="ORF">ZHD862_LOCUS2560</name>
</gene>
<proteinExistence type="predicted"/>
<reference evidence="2" key="1">
    <citation type="submission" date="2021-02" db="EMBL/GenBank/DDBJ databases">
        <authorList>
            <person name="Nowell W R."/>
        </authorList>
    </citation>
    <scope>NUCLEOTIDE SEQUENCE</scope>
</reference>